<feature type="transmembrane region" description="Helical" evidence="1">
    <location>
        <begin position="12"/>
        <end position="35"/>
    </location>
</feature>
<feature type="transmembrane region" description="Helical" evidence="1">
    <location>
        <begin position="75"/>
        <end position="100"/>
    </location>
</feature>
<evidence type="ECO:0000313" key="3">
    <source>
        <dbReference type="Proteomes" id="UP000282311"/>
    </source>
</evidence>
<evidence type="ECO:0000313" key="2">
    <source>
        <dbReference type="EMBL" id="RKN84597.1"/>
    </source>
</evidence>
<comment type="caution">
    <text evidence="2">The sequence shown here is derived from an EMBL/GenBank/DDBJ whole genome shotgun (WGS) entry which is preliminary data.</text>
</comment>
<keyword evidence="1" id="KW-0472">Membrane</keyword>
<organism evidence="2 3">
    <name type="scientific">Paenibacillus ginsengarvi</name>
    <dbReference type="NCBI Taxonomy" id="400777"/>
    <lineage>
        <taxon>Bacteria</taxon>
        <taxon>Bacillati</taxon>
        <taxon>Bacillota</taxon>
        <taxon>Bacilli</taxon>
        <taxon>Bacillales</taxon>
        <taxon>Paenibacillaceae</taxon>
        <taxon>Paenibacillus</taxon>
    </lineage>
</organism>
<evidence type="ECO:0000256" key="1">
    <source>
        <dbReference type="SAM" id="Phobius"/>
    </source>
</evidence>
<sequence>MEWSDKPIISNGWLIAGLIVFFPIGLLLLLIRIILHYNLKVQKSGDMKAGGAILLVFFVIYVIILPLVTSTDPEITWQGTVSIIVVMIIFFLVPAIILLWQSNRRLKRLDDLYSLYYNLIVDRNVTKIEEIAKLSRQRRKMVVNDLKRMIWLGYFDGRVSEYQVDLYHRKEHRSDYRSEVYSGSFEPKAAAVTPPPKPAGLQPKDVECPGCGSRSVVQPGATVVCDYCGTSLVYPTKAAKT</sequence>
<protein>
    <submittedName>
        <fullName evidence="2">Uncharacterized protein</fullName>
    </submittedName>
</protein>
<keyword evidence="1" id="KW-1133">Transmembrane helix</keyword>
<gene>
    <name evidence="2" type="ORF">D7M11_11415</name>
</gene>
<reference evidence="2 3" key="1">
    <citation type="journal article" date="2007" name="Int. J. Syst. Evol. Microbiol.">
        <title>Paenibacillus ginsengarvi sp. nov., isolated from soil from ginseng cultivation.</title>
        <authorList>
            <person name="Yoon M.H."/>
            <person name="Ten L.N."/>
            <person name="Im W.T."/>
        </authorList>
    </citation>
    <scope>NUCLEOTIDE SEQUENCE [LARGE SCALE GENOMIC DNA]</scope>
    <source>
        <strain evidence="2 3">KCTC 13059</strain>
    </source>
</reference>
<keyword evidence="3" id="KW-1185">Reference proteome</keyword>
<keyword evidence="1" id="KW-0812">Transmembrane</keyword>
<dbReference type="EMBL" id="RBAH01000007">
    <property type="protein sequence ID" value="RKN84597.1"/>
    <property type="molecule type" value="Genomic_DNA"/>
</dbReference>
<proteinExistence type="predicted"/>
<dbReference type="RefSeq" id="WP_120747340.1">
    <property type="nucleotide sequence ID" value="NZ_RBAH01000007.1"/>
</dbReference>
<name>A0A3B0CJT5_9BACL</name>
<accession>A0A3B0CJT5</accession>
<dbReference type="Proteomes" id="UP000282311">
    <property type="component" value="Unassembled WGS sequence"/>
</dbReference>
<dbReference type="AlphaFoldDB" id="A0A3B0CJT5"/>
<dbReference type="OrthoDB" id="2647198at2"/>
<feature type="transmembrane region" description="Helical" evidence="1">
    <location>
        <begin position="47"/>
        <end position="69"/>
    </location>
</feature>